<dbReference type="GO" id="GO:0005840">
    <property type="term" value="C:ribosome"/>
    <property type="evidence" value="ECO:0007669"/>
    <property type="project" value="UniProtKB-KW"/>
</dbReference>
<keyword evidence="2" id="KW-0689">Ribosomal protein</keyword>
<dbReference type="STRING" id="1797245.A2949_01030"/>
<reference evidence="4 5" key="1">
    <citation type="journal article" date="2016" name="Nat. Commun.">
        <title>Thousands of microbial genomes shed light on interconnected biogeochemical processes in an aquifer system.</title>
        <authorList>
            <person name="Anantharaman K."/>
            <person name="Brown C.T."/>
            <person name="Hug L.A."/>
            <person name="Sharon I."/>
            <person name="Castelle C.J."/>
            <person name="Probst A.J."/>
            <person name="Thomas B.C."/>
            <person name="Singh A."/>
            <person name="Wilkins M.J."/>
            <person name="Karaoz U."/>
            <person name="Brodie E.L."/>
            <person name="Williams K.H."/>
            <person name="Hubbard S.S."/>
            <person name="Banfield J.F."/>
        </authorList>
    </citation>
    <scope>NUCLEOTIDE SEQUENCE [LARGE SCALE GENOMIC DNA]</scope>
</reference>
<keyword evidence="3" id="KW-0687">Ribonucleoprotein</keyword>
<dbReference type="GO" id="GO:0006412">
    <property type="term" value="P:translation"/>
    <property type="evidence" value="ECO:0007669"/>
    <property type="project" value="InterPro"/>
</dbReference>
<dbReference type="GO" id="GO:0003735">
    <property type="term" value="F:structural constituent of ribosome"/>
    <property type="evidence" value="ECO:0007669"/>
    <property type="project" value="InterPro"/>
</dbReference>
<dbReference type="Proteomes" id="UP000178585">
    <property type="component" value="Unassembled WGS sequence"/>
</dbReference>
<dbReference type="AlphaFoldDB" id="A0A1F4XYM7"/>
<name>A0A1F4XYM7_9BACT</name>
<dbReference type="Gene3D" id="4.10.410.60">
    <property type="match status" value="1"/>
</dbReference>
<evidence type="ECO:0000256" key="1">
    <source>
        <dbReference type="ARBA" id="ARBA00006598"/>
    </source>
</evidence>
<gene>
    <name evidence="4" type="ORF">A2949_01030</name>
</gene>
<evidence type="ECO:0000313" key="5">
    <source>
        <dbReference type="Proteomes" id="UP000178585"/>
    </source>
</evidence>
<dbReference type="EMBL" id="MEWZ01000014">
    <property type="protein sequence ID" value="OGC86802.1"/>
    <property type="molecule type" value="Genomic_DNA"/>
</dbReference>
<dbReference type="SUPFAM" id="SSF143034">
    <property type="entry name" value="L35p-like"/>
    <property type="match status" value="1"/>
</dbReference>
<protein>
    <recommendedName>
        <fullName evidence="6">50S ribosomal protein L35</fullName>
    </recommendedName>
</protein>
<dbReference type="InterPro" id="IPR021137">
    <property type="entry name" value="Ribosomal_bL35-like"/>
</dbReference>
<evidence type="ECO:0000313" key="4">
    <source>
        <dbReference type="EMBL" id="OGC86802.1"/>
    </source>
</evidence>
<dbReference type="InterPro" id="IPR037229">
    <property type="entry name" value="Ribosomal_bL35_sf"/>
</dbReference>
<comment type="caution">
    <text evidence="4">The sequence shown here is derived from an EMBL/GenBank/DDBJ whole genome shotgun (WGS) entry which is preliminary data.</text>
</comment>
<proteinExistence type="inferred from homology"/>
<sequence>MKTNKSFTKRLKVTRRGKIIARKPGQNHFNAKEKRSSQLVGRRSQELSARTLTPKVRQRYIKF</sequence>
<organism evidence="4 5">
    <name type="scientific">Candidatus Adlerbacteria bacterium RIFCSPLOWO2_01_FULL_54_21b</name>
    <dbReference type="NCBI Taxonomy" id="1797245"/>
    <lineage>
        <taxon>Bacteria</taxon>
        <taxon>Candidatus Adleribacteriota</taxon>
    </lineage>
</organism>
<evidence type="ECO:0008006" key="6">
    <source>
        <dbReference type="Google" id="ProtNLM"/>
    </source>
</evidence>
<dbReference type="Pfam" id="PF01632">
    <property type="entry name" value="Ribosomal_L35p"/>
    <property type="match status" value="1"/>
</dbReference>
<dbReference type="GO" id="GO:1990904">
    <property type="term" value="C:ribonucleoprotein complex"/>
    <property type="evidence" value="ECO:0007669"/>
    <property type="project" value="UniProtKB-KW"/>
</dbReference>
<comment type="similarity">
    <text evidence="1">Belongs to the bacterial ribosomal protein bL35 family.</text>
</comment>
<evidence type="ECO:0000256" key="2">
    <source>
        <dbReference type="ARBA" id="ARBA00022980"/>
    </source>
</evidence>
<accession>A0A1F4XYM7</accession>
<evidence type="ECO:0000256" key="3">
    <source>
        <dbReference type="ARBA" id="ARBA00023274"/>
    </source>
</evidence>